<protein>
    <recommendedName>
        <fullName evidence="1">Mitochondria-eating protein C-terminal domain-containing protein</fullName>
    </recommendedName>
</protein>
<organism evidence="2 3">
    <name type="scientific">Sinanodonta woodiana</name>
    <name type="common">Chinese pond mussel</name>
    <name type="synonym">Anodonta woodiana</name>
    <dbReference type="NCBI Taxonomy" id="1069815"/>
    <lineage>
        <taxon>Eukaryota</taxon>
        <taxon>Metazoa</taxon>
        <taxon>Spiralia</taxon>
        <taxon>Lophotrochozoa</taxon>
        <taxon>Mollusca</taxon>
        <taxon>Bivalvia</taxon>
        <taxon>Autobranchia</taxon>
        <taxon>Heteroconchia</taxon>
        <taxon>Palaeoheterodonta</taxon>
        <taxon>Unionida</taxon>
        <taxon>Unionoidea</taxon>
        <taxon>Unionidae</taxon>
        <taxon>Unioninae</taxon>
        <taxon>Sinanodonta</taxon>
    </lineage>
</organism>
<reference evidence="2 3" key="1">
    <citation type="submission" date="2024-11" db="EMBL/GenBank/DDBJ databases">
        <title>Chromosome-level genome assembly of the freshwater bivalve Anodonta woodiana.</title>
        <authorList>
            <person name="Chen X."/>
        </authorList>
    </citation>
    <scope>NUCLEOTIDE SEQUENCE [LARGE SCALE GENOMIC DNA]</scope>
    <source>
        <strain evidence="2">MN2024</strain>
        <tissue evidence="2">Gills</tissue>
    </source>
</reference>
<proteinExistence type="predicted"/>
<evidence type="ECO:0000313" key="2">
    <source>
        <dbReference type="EMBL" id="KAL3879242.1"/>
    </source>
</evidence>
<keyword evidence="3" id="KW-1185">Reference proteome</keyword>
<dbReference type="EMBL" id="JBJQND010000004">
    <property type="protein sequence ID" value="KAL3879242.1"/>
    <property type="molecule type" value="Genomic_DNA"/>
</dbReference>
<dbReference type="Pfam" id="PF16026">
    <property type="entry name" value="MIEAP"/>
    <property type="match status" value="1"/>
</dbReference>
<gene>
    <name evidence="2" type="ORF">ACJMK2_031548</name>
</gene>
<dbReference type="AlphaFoldDB" id="A0ABD3WZ40"/>
<evidence type="ECO:0000313" key="3">
    <source>
        <dbReference type="Proteomes" id="UP001634394"/>
    </source>
</evidence>
<feature type="domain" description="Mitochondria-eating protein C-terminal" evidence="1">
    <location>
        <begin position="17"/>
        <end position="208"/>
    </location>
</feature>
<comment type="caution">
    <text evidence="2">The sequence shown here is derived from an EMBL/GenBank/DDBJ whole genome shotgun (WGS) entry which is preliminary data.</text>
</comment>
<dbReference type="InterPro" id="IPR031981">
    <property type="entry name" value="MIEAP_C"/>
</dbReference>
<sequence>MAYNNPNMIDLSDQNNPTKITERFSELYDNQWTNAFLILEKKHLLSETDIISVLLDVLYVSFTECKRARSLRESAFKVIAEYIGAVGDDQDVRVLEVMRTLKDVRKKSVGEISQTFKKSVAERLSTKMIYKDKLPDIKPYMDECVEICTAMNIQEPPLELRGVRVSSDIEFEISAFKPYTVSGKKIEYIVWPALHLYIDGPILCKGVAQGMPCSSNA</sequence>
<accession>A0ABD3WZ40</accession>
<dbReference type="Proteomes" id="UP001634394">
    <property type="component" value="Unassembled WGS sequence"/>
</dbReference>
<evidence type="ECO:0000259" key="1">
    <source>
        <dbReference type="Pfam" id="PF16026"/>
    </source>
</evidence>
<name>A0ABD3WZ40_SINWO</name>